<dbReference type="Pfam" id="PF00078">
    <property type="entry name" value="RVT_1"/>
    <property type="match status" value="1"/>
</dbReference>
<dbReference type="PANTHER" id="PTHR46890">
    <property type="entry name" value="NON-LTR RETROLELEMENT REVERSE TRANSCRIPTASE-LIKE PROTEIN-RELATED"/>
    <property type="match status" value="1"/>
</dbReference>
<feature type="region of interest" description="Disordered" evidence="1">
    <location>
        <begin position="105"/>
        <end position="142"/>
    </location>
</feature>
<proteinExistence type="predicted"/>
<feature type="domain" description="Reverse transcriptase" evidence="2">
    <location>
        <begin position="713"/>
        <end position="819"/>
    </location>
</feature>
<organism evidence="3 4">
    <name type="scientific">Vitis vinifera</name>
    <name type="common">Grape</name>
    <dbReference type="NCBI Taxonomy" id="29760"/>
    <lineage>
        <taxon>Eukaryota</taxon>
        <taxon>Viridiplantae</taxon>
        <taxon>Streptophyta</taxon>
        <taxon>Embryophyta</taxon>
        <taxon>Tracheophyta</taxon>
        <taxon>Spermatophyta</taxon>
        <taxon>Magnoliopsida</taxon>
        <taxon>eudicotyledons</taxon>
        <taxon>Gunneridae</taxon>
        <taxon>Pentapetalae</taxon>
        <taxon>rosids</taxon>
        <taxon>Vitales</taxon>
        <taxon>Vitaceae</taxon>
        <taxon>Viteae</taxon>
        <taxon>Vitis</taxon>
    </lineage>
</organism>
<evidence type="ECO:0000259" key="2">
    <source>
        <dbReference type="Pfam" id="PF00078"/>
    </source>
</evidence>
<accession>A0A438BSZ4</accession>
<dbReference type="InterPro" id="IPR052343">
    <property type="entry name" value="Retrotransposon-Effector_Assoc"/>
</dbReference>
<gene>
    <name evidence="3" type="primary">YTX2_845</name>
    <name evidence="3" type="ORF">CK203_086423</name>
</gene>
<protein>
    <submittedName>
        <fullName evidence="3">Transposon TX1 uncharacterized 149 kDa protein</fullName>
    </submittedName>
</protein>
<dbReference type="InterPro" id="IPR000477">
    <property type="entry name" value="RT_dom"/>
</dbReference>
<evidence type="ECO:0000313" key="3">
    <source>
        <dbReference type="EMBL" id="RVW13990.1"/>
    </source>
</evidence>
<comment type="caution">
    <text evidence="3">The sequence shown here is derived from an EMBL/GenBank/DDBJ whole genome shotgun (WGS) entry which is preliminary data.</text>
</comment>
<dbReference type="InterPro" id="IPR036691">
    <property type="entry name" value="Endo/exonu/phosph_ase_sf"/>
</dbReference>
<reference evidence="3 4" key="1">
    <citation type="journal article" date="2018" name="PLoS Genet.">
        <title>Population sequencing reveals clonal diversity and ancestral inbreeding in the grapevine cultivar Chardonnay.</title>
        <authorList>
            <person name="Roach M.J."/>
            <person name="Johnson D.L."/>
            <person name="Bohlmann J."/>
            <person name="van Vuuren H.J."/>
            <person name="Jones S.J."/>
            <person name="Pretorius I.S."/>
            <person name="Schmidt S.A."/>
            <person name="Borneman A.R."/>
        </authorList>
    </citation>
    <scope>NUCLEOTIDE SEQUENCE [LARGE SCALE GENOMIC DNA]</scope>
    <source>
        <strain evidence="4">cv. Chardonnay</strain>
        <tissue evidence="3">Leaf</tissue>
    </source>
</reference>
<dbReference type="Gene3D" id="3.60.10.10">
    <property type="entry name" value="Endonuclease/exonuclease/phosphatase"/>
    <property type="match status" value="1"/>
</dbReference>
<dbReference type="Proteomes" id="UP000288805">
    <property type="component" value="Unassembled WGS sequence"/>
</dbReference>
<feature type="region of interest" description="Disordered" evidence="1">
    <location>
        <begin position="202"/>
        <end position="222"/>
    </location>
</feature>
<evidence type="ECO:0000313" key="4">
    <source>
        <dbReference type="Proteomes" id="UP000288805"/>
    </source>
</evidence>
<sequence>MYILVANVLKNQRGVELESRASFKQEEGGCDSRKVVRVERVRYGDGNPDAGVGDGVTRWGLQILEEKARLIDCEGLVSLQEDARLVKETLDATKSGSAEVVRRDGKQLFSSGRNPVDGQGGQSSKWAEPGGPTGNGKPSLHRAKFPFKRAGLGLSKKKGRWVVTIRPNILKGLKKGLAHASLLRLPASKSGEFKTELSKPAFVGESSEQEAPPLDQGRSDSPLKSFMLAWQPEETYEDPLEVEVPLCMVLKDGRSFTLPGINGDNCQVGGNEAVTLRPRGNEDQMLPLHIIVAGEGEKDKSPWEIENRRCFIKKPNESKRGTLWGSRKDRELKKLVSTINYDGLAGREVEKGEVGRQITVVSLDARGSAGGVLVMWDKRVLEGLEAEVGDFNVVQFLVETSNGRQMSTTMREFSGFIEKFELVDLPLGGGAFTGSGGEGGSLKARLDRFLFSGDWEERVLKAMRFLLPRLVSDHWPILLNCGGMRTSKNPFRFENMWLKVEGFMDKFKEWWQSYSFRGKPSFVLVKKLQTLKYDLKRWNKETLGNVSVRKDAALEKLNYWDSLERLGSLFEEDMSSQRIARDEFSHCAILEEISWRQKSRALWLKEGDSNTKFFHRRSNASRRGNFISSLTVRGVRLNKEEELKEGIGSYFKSLFEEPRVRRPDVESSLFKILDLLDNEILEGHFSEEKVSKALSDLGGDKAPGHNATFLVFIPKKEGASDVQDFRPISLVGSLYKIIAKVLANRLKRVMGKLVSYSQNTFVEGRQILDAVLVTNEAIDSRKRSVGTGLVCKLDIEKVYDHVNWRFLLSVLEKMRFGSKW</sequence>
<dbReference type="CDD" id="cd01650">
    <property type="entry name" value="RT_nLTR_like"/>
    <property type="match status" value="1"/>
</dbReference>
<dbReference type="EMBL" id="QGNW01002632">
    <property type="protein sequence ID" value="RVW13990.1"/>
    <property type="molecule type" value="Genomic_DNA"/>
</dbReference>
<dbReference type="SUPFAM" id="SSF56219">
    <property type="entry name" value="DNase I-like"/>
    <property type="match status" value="1"/>
</dbReference>
<name>A0A438BSZ4_VITVI</name>
<dbReference type="PANTHER" id="PTHR46890:SF50">
    <property type="entry name" value="RNA-DIRECTED DNA POLYMERASE, EUKARYOTA, REVERSE TRANSCRIPTASE ZINC-BINDING DOMAIN PROTEIN-RELATED"/>
    <property type="match status" value="1"/>
</dbReference>
<dbReference type="AlphaFoldDB" id="A0A438BSZ4"/>
<evidence type="ECO:0000256" key="1">
    <source>
        <dbReference type="SAM" id="MobiDB-lite"/>
    </source>
</evidence>